<name>A0A8R1E0N4_CAEJA</name>
<dbReference type="Proteomes" id="UP000005237">
    <property type="component" value="Unassembled WGS sequence"/>
</dbReference>
<reference evidence="2" key="1">
    <citation type="submission" date="2010-08" db="EMBL/GenBank/DDBJ databases">
        <authorList>
            <consortium name="Caenorhabditis japonica Sequencing Consortium"/>
            <person name="Wilson R.K."/>
        </authorList>
    </citation>
    <scope>NUCLEOTIDE SEQUENCE [LARGE SCALE GENOMIC DNA]</scope>
    <source>
        <strain evidence="2">DF5081</strain>
    </source>
</reference>
<reference evidence="1" key="2">
    <citation type="submission" date="2022-06" db="UniProtKB">
        <authorList>
            <consortium name="EnsemblMetazoa"/>
        </authorList>
    </citation>
    <scope>IDENTIFICATION</scope>
    <source>
        <strain evidence="1">DF5081</strain>
    </source>
</reference>
<sequence>MSVKLNVNGEKHNMLNEIVEKLKVLQTEMPEDEWEVPENATIIMNIEKEFQEEHGFMLVRQTERLAPIPNGEMELEPPNMEQGRMLDILLQVDEEAENTLKQLRDDGVPKSDGRVMDALTRHYKNKILFIKYFSLIREEQ</sequence>
<organism evidence="1 2">
    <name type="scientific">Caenorhabditis japonica</name>
    <dbReference type="NCBI Taxonomy" id="281687"/>
    <lineage>
        <taxon>Eukaryota</taxon>
        <taxon>Metazoa</taxon>
        <taxon>Ecdysozoa</taxon>
        <taxon>Nematoda</taxon>
        <taxon>Chromadorea</taxon>
        <taxon>Rhabditida</taxon>
        <taxon>Rhabditina</taxon>
        <taxon>Rhabditomorpha</taxon>
        <taxon>Rhabditoidea</taxon>
        <taxon>Rhabditidae</taxon>
        <taxon>Peloderinae</taxon>
        <taxon>Caenorhabditis</taxon>
    </lineage>
</organism>
<dbReference type="AlphaFoldDB" id="A0A8R1E0N4"/>
<evidence type="ECO:0000313" key="2">
    <source>
        <dbReference type="Proteomes" id="UP000005237"/>
    </source>
</evidence>
<proteinExistence type="predicted"/>
<dbReference type="EnsemblMetazoa" id="CJA17724.1">
    <property type="protein sequence ID" value="CJA17724.1"/>
    <property type="gene ID" value="WBGene00136927"/>
</dbReference>
<keyword evidence="2" id="KW-1185">Reference proteome</keyword>
<evidence type="ECO:0000313" key="1">
    <source>
        <dbReference type="EnsemblMetazoa" id="CJA17724.1"/>
    </source>
</evidence>
<protein>
    <submittedName>
        <fullName evidence="1">Uncharacterized protein</fullName>
    </submittedName>
</protein>
<accession>A0A8R1E0N4</accession>